<dbReference type="PANTHER" id="PTHR31157">
    <property type="entry name" value="SCP DOMAIN-CONTAINING PROTEIN"/>
    <property type="match status" value="1"/>
</dbReference>
<dbReference type="InterPro" id="IPR014044">
    <property type="entry name" value="CAP_dom"/>
</dbReference>
<evidence type="ECO:0000256" key="2">
    <source>
        <dbReference type="SAM" id="SignalP"/>
    </source>
</evidence>
<feature type="signal peptide" evidence="2">
    <location>
        <begin position="1"/>
        <end position="23"/>
    </location>
</feature>
<accession>D3BTY8</accession>
<dbReference type="SUPFAM" id="SSF51110">
    <property type="entry name" value="alpha-D-mannose-specific plant lectins"/>
    <property type="match status" value="1"/>
</dbReference>
<feature type="compositionally biased region" description="Low complexity" evidence="1">
    <location>
        <begin position="125"/>
        <end position="144"/>
    </location>
</feature>
<dbReference type="SUPFAM" id="SSF55797">
    <property type="entry name" value="PR-1-like"/>
    <property type="match status" value="1"/>
</dbReference>
<dbReference type="InterPro" id="IPR001480">
    <property type="entry name" value="Bulb-type_lectin_dom"/>
</dbReference>
<gene>
    <name evidence="4" type="ORF">PPL_11248</name>
</gene>
<dbReference type="Pfam" id="PF00188">
    <property type="entry name" value="CAP"/>
    <property type="match status" value="1"/>
</dbReference>
<dbReference type="GeneID" id="31366716"/>
<evidence type="ECO:0000313" key="5">
    <source>
        <dbReference type="Proteomes" id="UP000001396"/>
    </source>
</evidence>
<protein>
    <recommendedName>
        <fullName evidence="3">Bulb-type lectin domain-containing protein</fullName>
    </recommendedName>
</protein>
<dbReference type="RefSeq" id="XP_020427308.1">
    <property type="nucleotide sequence ID" value="XM_020582005.1"/>
</dbReference>
<feature type="region of interest" description="Disordered" evidence="1">
    <location>
        <begin position="125"/>
        <end position="163"/>
    </location>
</feature>
<dbReference type="AlphaFoldDB" id="D3BTY8"/>
<dbReference type="InParanoid" id="D3BTY8"/>
<keyword evidence="5" id="KW-1185">Reference proteome</keyword>
<feature type="domain" description="Bulb-type lectin" evidence="3">
    <location>
        <begin position="17"/>
        <end position="135"/>
    </location>
</feature>
<dbReference type="SMART" id="SM00108">
    <property type="entry name" value="B_lectin"/>
    <property type="match status" value="1"/>
</dbReference>
<dbReference type="EMBL" id="ADBJ01000056">
    <property type="protein sequence ID" value="EFA75174.1"/>
    <property type="molecule type" value="Genomic_DNA"/>
</dbReference>
<dbReference type="Gene3D" id="2.90.10.10">
    <property type="entry name" value="Bulb-type lectin domain"/>
    <property type="match status" value="2"/>
</dbReference>
<feature type="compositionally biased region" description="Low complexity" evidence="1">
    <location>
        <begin position="152"/>
        <end position="162"/>
    </location>
</feature>
<evidence type="ECO:0000259" key="3">
    <source>
        <dbReference type="PROSITE" id="PS50927"/>
    </source>
</evidence>
<proteinExistence type="predicted"/>
<comment type="caution">
    <text evidence="4">The sequence shown here is derived from an EMBL/GenBank/DDBJ whole genome shotgun (WGS) entry which is preliminary data.</text>
</comment>
<evidence type="ECO:0000256" key="1">
    <source>
        <dbReference type="SAM" id="MobiDB-lite"/>
    </source>
</evidence>
<name>D3BTY8_HETP5</name>
<dbReference type="Proteomes" id="UP000001396">
    <property type="component" value="Unassembled WGS sequence"/>
</dbReference>
<dbReference type="PROSITE" id="PS50927">
    <property type="entry name" value="BULB_LECTIN"/>
    <property type="match status" value="1"/>
</dbReference>
<dbReference type="Gene3D" id="3.40.33.10">
    <property type="entry name" value="CAP"/>
    <property type="match status" value="1"/>
</dbReference>
<feature type="chain" id="PRO_5003042749" description="Bulb-type lectin domain-containing protein" evidence="2">
    <location>
        <begin position="24"/>
        <end position="287"/>
    </location>
</feature>
<keyword evidence="2" id="KW-0732">Signal</keyword>
<organism evidence="4 5">
    <name type="scientific">Heterostelium pallidum (strain ATCC 26659 / Pp 5 / PN500)</name>
    <name type="common">Cellular slime mold</name>
    <name type="synonym">Polysphondylium pallidum</name>
    <dbReference type="NCBI Taxonomy" id="670386"/>
    <lineage>
        <taxon>Eukaryota</taxon>
        <taxon>Amoebozoa</taxon>
        <taxon>Evosea</taxon>
        <taxon>Eumycetozoa</taxon>
        <taxon>Dictyostelia</taxon>
        <taxon>Acytosteliales</taxon>
        <taxon>Acytosteliaceae</taxon>
        <taxon>Heterostelium</taxon>
    </lineage>
</organism>
<dbReference type="PANTHER" id="PTHR31157:SF1">
    <property type="entry name" value="SCP DOMAIN-CONTAINING PROTEIN"/>
    <property type="match status" value="1"/>
</dbReference>
<dbReference type="CDD" id="cd05379">
    <property type="entry name" value="CAP_bacterial"/>
    <property type="match status" value="1"/>
</dbReference>
<dbReference type="InterPro" id="IPR035940">
    <property type="entry name" value="CAP_sf"/>
</dbReference>
<sequence>MNNFKYLSTLIIVIVFHFNIAYSQKLYNDQVLTSPQSIRNGDCRMVLENNGNLIIFKYDFNQVMWASNTFQKGRAPFRLIMQGDGNLVLYDSTNMVTWKSDTFRKGVAPFTMVLNNDGTFNIIDGTGSSTYSSSGGNQNQNQNQPRPTSKPNNTNNGGNNNNVASKLLNLVNQERAKYGLQPMYADGPLQSAAQAHSNYQAEIQQMTHNDPRGELDQRVNIYGGYYRYYAENVFAGPKTEEEAMDGWMHSQLHRDNILNPVLNRFGGALTVGRNGEYYWTQSFGQAK</sequence>
<reference evidence="4 5" key="1">
    <citation type="journal article" date="2011" name="Genome Res.">
        <title>Phylogeny-wide analysis of social amoeba genomes highlights ancient origins for complex intercellular communication.</title>
        <authorList>
            <person name="Heidel A.J."/>
            <person name="Lawal H.M."/>
            <person name="Felder M."/>
            <person name="Schilde C."/>
            <person name="Helps N.R."/>
            <person name="Tunggal B."/>
            <person name="Rivero F."/>
            <person name="John U."/>
            <person name="Schleicher M."/>
            <person name="Eichinger L."/>
            <person name="Platzer M."/>
            <person name="Noegel A.A."/>
            <person name="Schaap P."/>
            <person name="Gloeckner G."/>
        </authorList>
    </citation>
    <scope>NUCLEOTIDE SEQUENCE [LARGE SCALE GENOMIC DNA]</scope>
    <source>
        <strain evidence="5">ATCC 26659 / Pp 5 / PN500</strain>
    </source>
</reference>
<evidence type="ECO:0000313" key="4">
    <source>
        <dbReference type="EMBL" id="EFA75174.1"/>
    </source>
</evidence>
<dbReference type="InterPro" id="IPR036426">
    <property type="entry name" value="Bulb-type_lectin_dom_sf"/>
</dbReference>